<reference evidence="3" key="2">
    <citation type="submission" date="2013-04" db="UniProtKB">
        <authorList>
            <consortium name="EnsemblPlants"/>
        </authorList>
    </citation>
    <scope>IDENTIFICATION</scope>
</reference>
<dbReference type="PROSITE" id="PS50006">
    <property type="entry name" value="FHA_DOMAIN"/>
    <property type="match status" value="1"/>
</dbReference>
<dbReference type="eggNOG" id="KOG2275">
    <property type="taxonomic scope" value="Eukaryota"/>
</dbReference>
<dbReference type="HOGENOM" id="CLU_522142_0_0_1"/>
<dbReference type="SMART" id="SM00240">
    <property type="entry name" value="FHA"/>
    <property type="match status" value="1"/>
</dbReference>
<dbReference type="InterPro" id="IPR050923">
    <property type="entry name" value="Cell_Proc_Reg/RNA_Proc"/>
</dbReference>
<reference evidence="3" key="1">
    <citation type="journal article" date="2013" name="Nat. Commun.">
        <title>Whole-genome sequencing of Oryza brachyantha reveals mechanisms underlying Oryza genome evolution.</title>
        <authorList>
            <person name="Chen J."/>
            <person name="Huang Q."/>
            <person name="Gao D."/>
            <person name="Wang J."/>
            <person name="Lang Y."/>
            <person name="Liu T."/>
            <person name="Li B."/>
            <person name="Bai Z."/>
            <person name="Luis Goicoechea J."/>
            <person name="Liang C."/>
            <person name="Chen C."/>
            <person name="Zhang W."/>
            <person name="Sun S."/>
            <person name="Liao Y."/>
            <person name="Zhang X."/>
            <person name="Yang L."/>
            <person name="Song C."/>
            <person name="Wang M."/>
            <person name="Shi J."/>
            <person name="Liu G."/>
            <person name="Liu J."/>
            <person name="Zhou H."/>
            <person name="Zhou W."/>
            <person name="Yu Q."/>
            <person name="An N."/>
            <person name="Chen Y."/>
            <person name="Cai Q."/>
            <person name="Wang B."/>
            <person name="Liu B."/>
            <person name="Min J."/>
            <person name="Huang Y."/>
            <person name="Wu H."/>
            <person name="Li Z."/>
            <person name="Zhang Y."/>
            <person name="Yin Y."/>
            <person name="Song W."/>
            <person name="Jiang J."/>
            <person name="Jackson S.A."/>
            <person name="Wing R.A."/>
            <person name="Wang J."/>
            <person name="Chen M."/>
        </authorList>
    </citation>
    <scope>NUCLEOTIDE SEQUENCE [LARGE SCALE GENOMIC DNA]</scope>
    <source>
        <strain evidence="3">cv. IRGC 101232</strain>
    </source>
</reference>
<evidence type="ECO:0000313" key="4">
    <source>
        <dbReference type="Proteomes" id="UP000006038"/>
    </source>
</evidence>
<dbReference type="AlphaFoldDB" id="J3N5N9"/>
<dbReference type="Pfam" id="PF00498">
    <property type="entry name" value="FHA"/>
    <property type="match status" value="1"/>
</dbReference>
<dbReference type="EnsemblPlants" id="OB11G11250.1">
    <property type="protein sequence ID" value="OB11G11250.1"/>
    <property type="gene ID" value="OB11G11250"/>
</dbReference>
<dbReference type="Gramene" id="OB11G11250.1">
    <property type="protein sequence ID" value="OB11G11250.1"/>
    <property type="gene ID" value="OB11G11250"/>
</dbReference>
<dbReference type="Proteomes" id="UP000006038">
    <property type="component" value="Chromosome 11"/>
</dbReference>
<dbReference type="Gene3D" id="2.60.200.20">
    <property type="match status" value="1"/>
</dbReference>
<feature type="region of interest" description="Disordered" evidence="1">
    <location>
        <begin position="1"/>
        <end position="25"/>
    </location>
</feature>
<feature type="compositionally biased region" description="Low complexity" evidence="1">
    <location>
        <begin position="10"/>
        <end position="25"/>
    </location>
</feature>
<dbReference type="STRING" id="4533.J3N5N9"/>
<evidence type="ECO:0000259" key="2">
    <source>
        <dbReference type="PROSITE" id="PS50006"/>
    </source>
</evidence>
<dbReference type="SUPFAM" id="SSF49879">
    <property type="entry name" value="SMAD/FHA domain"/>
    <property type="match status" value="1"/>
</dbReference>
<feature type="region of interest" description="Disordered" evidence="1">
    <location>
        <begin position="407"/>
        <end position="427"/>
    </location>
</feature>
<dbReference type="CDD" id="cd00060">
    <property type="entry name" value="FHA"/>
    <property type="match status" value="1"/>
</dbReference>
<dbReference type="InterPro" id="IPR008984">
    <property type="entry name" value="SMAD_FHA_dom_sf"/>
</dbReference>
<dbReference type="PANTHER" id="PTHR23308">
    <property type="entry name" value="NUCLEAR INHIBITOR OF PROTEIN PHOSPHATASE-1"/>
    <property type="match status" value="1"/>
</dbReference>
<keyword evidence="4" id="KW-1185">Reference proteome</keyword>
<dbReference type="InterPro" id="IPR000253">
    <property type="entry name" value="FHA_dom"/>
</dbReference>
<evidence type="ECO:0000256" key="1">
    <source>
        <dbReference type="SAM" id="MobiDB-lite"/>
    </source>
</evidence>
<evidence type="ECO:0000313" key="3">
    <source>
        <dbReference type="EnsemblPlants" id="OB11G11250.1"/>
    </source>
</evidence>
<proteinExistence type="predicted"/>
<feature type="domain" description="FHA" evidence="2">
    <location>
        <begin position="111"/>
        <end position="161"/>
    </location>
</feature>
<accession>J3N5N9</accession>
<dbReference type="FunFam" id="2.60.200.20:FF:000043">
    <property type="entry name" value="FHA domain containing protein, expressed"/>
    <property type="match status" value="1"/>
</dbReference>
<name>J3N5N9_ORYBR</name>
<sequence>MEATVALVFSSPSPRRPSSCLRSPPCSRRCSSHGARLQQSQLLVADRLSRNRDRKIGTSILRRSSSATDSASSSVSSERWVLEPAGDGDWRHIGYRVARPGGFQIASEAAVTVGRVPEQADIVLSVATVSGAHARLEKKEGRLLVTDLDSTNGTYINERRLTPGFPTPIDPGSLLIFGDIHLAMFRVSKMVIDVPSDTNGAEQEAEIAQPKPQEAIFLPAAASLQQQEVRIPCCKAAAASDSWAEFAARVSGEWDGFGAEFTAAGDPVELPEKVVPEAYREWGVQRHASSASAFAYSAGGSYVAAWPKGPAPVLEVEHCVVHPDSREVRVRLVQTVALAKEARLRGVKVFSEQWYGPYRNGEQLGGCAVREAAFAAGEKLPVSDVIGQWQSNSAFAARFSNELDPETGKFAGLTPDGPAGEGLSRDDGDGIVTLPKQLWSLFKESGKGEEFVCEVGWVLGHGSAVTSRRLWLHASHGCWRAPDQEIKIVWLDDSYLAEAAPFTGVIKFAAEEFKTPRCRHVCCLVIGIMYV</sequence>
<organism evidence="3">
    <name type="scientific">Oryza brachyantha</name>
    <name type="common">malo sina</name>
    <dbReference type="NCBI Taxonomy" id="4533"/>
    <lineage>
        <taxon>Eukaryota</taxon>
        <taxon>Viridiplantae</taxon>
        <taxon>Streptophyta</taxon>
        <taxon>Embryophyta</taxon>
        <taxon>Tracheophyta</taxon>
        <taxon>Spermatophyta</taxon>
        <taxon>Magnoliopsida</taxon>
        <taxon>Liliopsida</taxon>
        <taxon>Poales</taxon>
        <taxon>Poaceae</taxon>
        <taxon>BOP clade</taxon>
        <taxon>Oryzoideae</taxon>
        <taxon>Oryzeae</taxon>
        <taxon>Oryzinae</taxon>
        <taxon>Oryza</taxon>
    </lineage>
</organism>
<protein>
    <recommendedName>
        <fullName evidence="2">FHA domain-containing protein</fullName>
    </recommendedName>
</protein>